<sequence length="173" mass="19713">MNRVASADAERHDAPSMHTPLSRFSWLMALYAENYRHLNRLFAPGDLEEGSYLSVIGDGLDLRLDVIERHRYTVDLRLTYELCDPLTGVPDPSAYVRLYRDALQVETTHCYVGRRWQDVIGLSPPPGQLMHHRMRMNIFLGKWLDYLAERGHGVATLCAIGRSVQSASCVVRD</sequence>
<gene>
    <name evidence="1" type="ORF">AF72_03745</name>
</gene>
<dbReference type="AlphaFoldDB" id="Z9JL29"/>
<reference evidence="1 2" key="1">
    <citation type="journal article" date="2014" name="Genome Announc.">
        <title>Draft Genome Sequence of Xylella fastidiosa Pear Leaf Scorch Strain in Taiwan.</title>
        <authorList>
            <person name="Su C.C."/>
            <person name="Deng W.L."/>
            <person name="Jan F.J."/>
            <person name="Chang C.J."/>
            <person name="Huang H."/>
            <person name="Chen J."/>
        </authorList>
    </citation>
    <scope>NUCLEOTIDE SEQUENCE [LARGE SCALE GENOMIC DNA]</scope>
    <source>
        <strain evidence="1 2">PLS229</strain>
    </source>
</reference>
<dbReference type="Pfam" id="PF06853">
    <property type="entry name" value="DUF1249"/>
    <property type="match status" value="1"/>
</dbReference>
<protein>
    <recommendedName>
        <fullName evidence="3">DUF1249 domain-containing protein</fullName>
    </recommendedName>
</protein>
<dbReference type="eggNOG" id="COG3151">
    <property type="taxonomic scope" value="Bacteria"/>
</dbReference>
<dbReference type="PANTHER" id="PTHR38774">
    <property type="entry name" value="CYTOPLASMIC PROTEIN-RELATED"/>
    <property type="match status" value="1"/>
</dbReference>
<dbReference type="EMBL" id="JDSQ01000005">
    <property type="protein sequence ID" value="EWS78688.1"/>
    <property type="molecule type" value="Genomic_DNA"/>
</dbReference>
<organism evidence="1 2">
    <name type="scientific">Xylella taiwanensis</name>
    <dbReference type="NCBI Taxonomy" id="1444770"/>
    <lineage>
        <taxon>Bacteria</taxon>
        <taxon>Pseudomonadati</taxon>
        <taxon>Pseudomonadota</taxon>
        <taxon>Gammaproteobacteria</taxon>
        <taxon>Lysobacterales</taxon>
        <taxon>Lysobacteraceae</taxon>
        <taxon>Xylella</taxon>
    </lineage>
</organism>
<dbReference type="InterPro" id="IPR009659">
    <property type="entry name" value="DUF1249"/>
</dbReference>
<dbReference type="PANTHER" id="PTHR38774:SF1">
    <property type="entry name" value="CYTOPLASMIC PROTEIN"/>
    <property type="match status" value="1"/>
</dbReference>
<evidence type="ECO:0008006" key="3">
    <source>
        <dbReference type="Google" id="ProtNLM"/>
    </source>
</evidence>
<evidence type="ECO:0000313" key="2">
    <source>
        <dbReference type="Proteomes" id="UP000020406"/>
    </source>
</evidence>
<accession>Z9JL29</accession>
<proteinExistence type="predicted"/>
<comment type="caution">
    <text evidence="1">The sequence shown here is derived from an EMBL/GenBank/DDBJ whole genome shotgun (WGS) entry which is preliminary data.</text>
</comment>
<dbReference type="PATRIC" id="fig|1444770.3.peg.915"/>
<name>Z9JL29_9GAMM</name>
<dbReference type="STRING" id="1444770.AF72_03745"/>
<dbReference type="Proteomes" id="UP000020406">
    <property type="component" value="Unassembled WGS sequence"/>
</dbReference>
<evidence type="ECO:0000313" key="1">
    <source>
        <dbReference type="EMBL" id="EWS78688.1"/>
    </source>
</evidence>